<name>A0A949TJK1_9CLOT</name>
<organism evidence="14 15">
    <name type="scientific">Clostridium thailandense</name>
    <dbReference type="NCBI Taxonomy" id="2794346"/>
    <lineage>
        <taxon>Bacteria</taxon>
        <taxon>Bacillati</taxon>
        <taxon>Bacillota</taxon>
        <taxon>Clostridia</taxon>
        <taxon>Eubacteriales</taxon>
        <taxon>Clostridiaceae</taxon>
        <taxon>Clostridium</taxon>
    </lineage>
</organism>
<dbReference type="InterPro" id="IPR050640">
    <property type="entry name" value="Bact_2-comp_sensor_kinase"/>
</dbReference>
<keyword evidence="9 12" id="KW-1133">Transmembrane helix</keyword>
<keyword evidence="2" id="KW-1003">Cell membrane</keyword>
<dbReference type="PROSITE" id="PS50885">
    <property type="entry name" value="HAMP"/>
    <property type="match status" value="1"/>
</dbReference>
<sequence>MKFRIKLVIIFIIALTIQGTAIGAFSHYYATEIAMANSIHNMNGMINLIDSNINSKVQYMSEIIENSAKSQTLKHLIETKDNKSKNLEQSVFVSDFFDNLQKSIGAVNGVMVVSGAQVIYQKDKSGNASITTIPEIERSEIYQKATEYKGSVNFSGLYNSMVNFTTNRSKRKVIISSCAIVEEKSQKILGVLILELDASSFDALLPNEQNSLQSQYTFILDSNNKIIANNSSVNQDWVDIINQKFNSGLYKFQMTSEGKEYYVCGQYNALTGWRTFSVILEDRIFPQSASLRSFIMLFVVMSTLCMSIIIIAISYTMTKPLNRLSEAMKKAQSGDLSVNIENHKQDEIGQIIDSFNYLIRKINSLIREVYEQKIAQKNAEIKAMEAQINPHFLYNTLDSINWMLIEREAYDVSEIIISLGNLMRYSINKNNGISSIEDEKNNVLSYLLIQKNRLENRLDYEFYIPEELYNFVMPKLILQPLVENAILHGIEPKINGGKVTVLMYEKEGFIFIEVNDNGMGMDDCRLRYIKSYLNDDTEEVSNIGIKNVDRRIRLYFGDDFRLNVFSNNGQGTKCMIRIPKKSKGE</sequence>
<accession>A0A949TJK1</accession>
<evidence type="ECO:0000256" key="7">
    <source>
        <dbReference type="ARBA" id="ARBA00022777"/>
    </source>
</evidence>
<evidence type="ECO:0000313" key="14">
    <source>
        <dbReference type="EMBL" id="MBV7271712.1"/>
    </source>
</evidence>
<dbReference type="SMART" id="SM00304">
    <property type="entry name" value="HAMP"/>
    <property type="match status" value="1"/>
</dbReference>
<dbReference type="EMBL" id="JAEEGC010000007">
    <property type="protein sequence ID" value="MBV7271712.1"/>
    <property type="molecule type" value="Genomic_DNA"/>
</dbReference>
<comment type="subcellular location">
    <subcellularLocation>
        <location evidence="1">Cell membrane</location>
        <topology evidence="1">Multi-pass membrane protein</topology>
    </subcellularLocation>
</comment>
<gene>
    <name evidence="14" type="ORF">I6U48_02135</name>
</gene>
<dbReference type="CDD" id="cd06225">
    <property type="entry name" value="HAMP"/>
    <property type="match status" value="1"/>
</dbReference>
<dbReference type="PANTHER" id="PTHR34220">
    <property type="entry name" value="SENSOR HISTIDINE KINASE YPDA"/>
    <property type="match status" value="1"/>
</dbReference>
<keyword evidence="8" id="KW-0067">ATP-binding</keyword>
<evidence type="ECO:0000256" key="6">
    <source>
        <dbReference type="ARBA" id="ARBA00022741"/>
    </source>
</evidence>
<keyword evidence="4" id="KW-0808">Transferase</keyword>
<keyword evidence="11 12" id="KW-0472">Membrane</keyword>
<dbReference type="RefSeq" id="WP_218318743.1">
    <property type="nucleotide sequence ID" value="NZ_JAEEGC010000007.1"/>
</dbReference>
<reference evidence="14" key="1">
    <citation type="submission" date="2020-12" db="EMBL/GenBank/DDBJ databases">
        <title>Clostridium thailandense sp. nov., a novel acetogenic bacterium isolated from peat land soil in Thailand.</title>
        <authorList>
            <person name="Chaikitkaew S."/>
            <person name="Birkeland N.K."/>
        </authorList>
    </citation>
    <scope>NUCLEOTIDE SEQUENCE</scope>
    <source>
        <strain evidence="14">PL3</strain>
    </source>
</reference>
<dbReference type="Pfam" id="PF06580">
    <property type="entry name" value="His_kinase"/>
    <property type="match status" value="1"/>
</dbReference>
<dbReference type="PANTHER" id="PTHR34220:SF11">
    <property type="entry name" value="SENSOR PROTEIN KINASE HPTS"/>
    <property type="match status" value="1"/>
</dbReference>
<evidence type="ECO:0000256" key="9">
    <source>
        <dbReference type="ARBA" id="ARBA00022989"/>
    </source>
</evidence>
<dbReference type="Proteomes" id="UP000694308">
    <property type="component" value="Unassembled WGS sequence"/>
</dbReference>
<evidence type="ECO:0000259" key="13">
    <source>
        <dbReference type="PROSITE" id="PS50885"/>
    </source>
</evidence>
<evidence type="ECO:0000256" key="11">
    <source>
        <dbReference type="ARBA" id="ARBA00023136"/>
    </source>
</evidence>
<evidence type="ECO:0000256" key="4">
    <source>
        <dbReference type="ARBA" id="ARBA00022679"/>
    </source>
</evidence>
<keyword evidence="15" id="KW-1185">Reference proteome</keyword>
<evidence type="ECO:0000256" key="10">
    <source>
        <dbReference type="ARBA" id="ARBA00023012"/>
    </source>
</evidence>
<keyword evidence="5 12" id="KW-0812">Transmembrane</keyword>
<dbReference type="GO" id="GO:0005886">
    <property type="term" value="C:plasma membrane"/>
    <property type="evidence" value="ECO:0007669"/>
    <property type="project" value="UniProtKB-SubCell"/>
</dbReference>
<feature type="transmembrane region" description="Helical" evidence="12">
    <location>
        <begin position="294"/>
        <end position="315"/>
    </location>
</feature>
<keyword evidence="3" id="KW-0597">Phosphoprotein</keyword>
<protein>
    <submittedName>
        <fullName evidence="14">Sensor histidine kinase</fullName>
    </submittedName>
</protein>
<dbReference type="GO" id="GO:0005524">
    <property type="term" value="F:ATP binding"/>
    <property type="evidence" value="ECO:0007669"/>
    <property type="project" value="UniProtKB-KW"/>
</dbReference>
<dbReference type="InterPro" id="IPR003660">
    <property type="entry name" value="HAMP_dom"/>
</dbReference>
<dbReference type="InterPro" id="IPR003594">
    <property type="entry name" value="HATPase_dom"/>
</dbReference>
<evidence type="ECO:0000256" key="12">
    <source>
        <dbReference type="SAM" id="Phobius"/>
    </source>
</evidence>
<comment type="caution">
    <text evidence="14">The sequence shown here is derived from an EMBL/GenBank/DDBJ whole genome shotgun (WGS) entry which is preliminary data.</text>
</comment>
<feature type="domain" description="HAMP" evidence="13">
    <location>
        <begin position="315"/>
        <end position="367"/>
    </location>
</feature>
<evidence type="ECO:0000256" key="1">
    <source>
        <dbReference type="ARBA" id="ARBA00004651"/>
    </source>
</evidence>
<keyword evidence="10" id="KW-0902">Two-component regulatory system</keyword>
<dbReference type="Pfam" id="PF00672">
    <property type="entry name" value="HAMP"/>
    <property type="match status" value="1"/>
</dbReference>
<evidence type="ECO:0000256" key="5">
    <source>
        <dbReference type="ARBA" id="ARBA00022692"/>
    </source>
</evidence>
<proteinExistence type="predicted"/>
<evidence type="ECO:0000256" key="3">
    <source>
        <dbReference type="ARBA" id="ARBA00022553"/>
    </source>
</evidence>
<dbReference type="Pfam" id="PF02518">
    <property type="entry name" value="HATPase_c"/>
    <property type="match status" value="1"/>
</dbReference>
<dbReference type="GO" id="GO:0000155">
    <property type="term" value="F:phosphorelay sensor kinase activity"/>
    <property type="evidence" value="ECO:0007669"/>
    <property type="project" value="InterPro"/>
</dbReference>
<dbReference type="AlphaFoldDB" id="A0A949TJK1"/>
<evidence type="ECO:0000313" key="15">
    <source>
        <dbReference type="Proteomes" id="UP000694308"/>
    </source>
</evidence>
<evidence type="ECO:0000256" key="8">
    <source>
        <dbReference type="ARBA" id="ARBA00022840"/>
    </source>
</evidence>
<keyword evidence="7 14" id="KW-0418">Kinase</keyword>
<evidence type="ECO:0000256" key="2">
    <source>
        <dbReference type="ARBA" id="ARBA00022475"/>
    </source>
</evidence>
<dbReference type="InterPro" id="IPR010559">
    <property type="entry name" value="Sig_transdc_His_kin_internal"/>
</dbReference>
<keyword evidence="6" id="KW-0547">Nucleotide-binding</keyword>